<feature type="region of interest" description="Disordered" evidence="2">
    <location>
        <begin position="382"/>
        <end position="416"/>
    </location>
</feature>
<evidence type="ECO:0000313" key="4">
    <source>
        <dbReference type="Proteomes" id="UP001151760"/>
    </source>
</evidence>
<comment type="caution">
    <text evidence="3">The sequence shown here is derived from an EMBL/GenBank/DDBJ whole genome shotgun (WGS) entry which is preliminary data.</text>
</comment>
<feature type="compositionally biased region" description="Low complexity" evidence="2">
    <location>
        <begin position="403"/>
        <end position="413"/>
    </location>
</feature>
<feature type="coiled-coil region" evidence="1">
    <location>
        <begin position="46"/>
        <end position="80"/>
    </location>
</feature>
<reference evidence="3" key="1">
    <citation type="journal article" date="2022" name="Int. J. Mol. Sci.">
        <title>Draft Genome of Tanacetum Coccineum: Genomic Comparison of Closely Related Tanacetum-Family Plants.</title>
        <authorList>
            <person name="Yamashiro T."/>
            <person name="Shiraishi A."/>
            <person name="Nakayama K."/>
            <person name="Satake H."/>
        </authorList>
    </citation>
    <scope>NUCLEOTIDE SEQUENCE</scope>
</reference>
<organism evidence="3 4">
    <name type="scientific">Tanacetum coccineum</name>
    <dbReference type="NCBI Taxonomy" id="301880"/>
    <lineage>
        <taxon>Eukaryota</taxon>
        <taxon>Viridiplantae</taxon>
        <taxon>Streptophyta</taxon>
        <taxon>Embryophyta</taxon>
        <taxon>Tracheophyta</taxon>
        <taxon>Spermatophyta</taxon>
        <taxon>Magnoliopsida</taxon>
        <taxon>eudicotyledons</taxon>
        <taxon>Gunneridae</taxon>
        <taxon>Pentapetalae</taxon>
        <taxon>asterids</taxon>
        <taxon>campanulids</taxon>
        <taxon>Asterales</taxon>
        <taxon>Asteraceae</taxon>
        <taxon>Asteroideae</taxon>
        <taxon>Anthemideae</taxon>
        <taxon>Anthemidinae</taxon>
        <taxon>Tanacetum</taxon>
    </lineage>
</organism>
<accession>A0ABQ5AFM0</accession>
<evidence type="ECO:0000313" key="3">
    <source>
        <dbReference type="EMBL" id="GJT00397.1"/>
    </source>
</evidence>
<protein>
    <submittedName>
        <fullName evidence="3">Uncharacterized protein</fullName>
    </submittedName>
</protein>
<name>A0ABQ5AFM0_9ASTR</name>
<keyword evidence="1" id="KW-0175">Coiled coil</keyword>
<sequence>MEAHCIALELKYQNQALKSGQHGQILNETSNKAKIKKEIEAFETINIELEHSVAKLLTENEHLNKENETLKKHYKDLYDSIKITRSKTIEQTTSLLANNADLKAQIQEKVFAIAALKNDLRKLKGNSVDTKFAKTSVLGKPVLQSLRNQSVVRQPNAFKSERPQMSKPRFASQVDVNNNLSRPVTQHYLPKRRESVFAKPDHMIASSESRNISKNMPRFSLNDIVHNHYLDEARKKTPERDRNSKTSVMSSARFQSTTDGSKPKPRSTNHSSRSLPVYKSSCVTITVVPKADHSKSSSSFSDSKQFVCSTCHKSRHKVTSCARKIKLKGHKGFDFEQDSLSPGPQSQENVPQVADTVTTSNELELLYSPMFSELLNGNSPVVSKSSGVHAADNPDITSQHHNTTPTSTTTDVADPPPLNIHSQLHHTLNLKYQLSTAHENIIQTNIYKIRIEDSKISRKSKTG</sequence>
<feature type="compositionally biased region" description="Polar residues" evidence="2">
    <location>
        <begin position="245"/>
        <end position="274"/>
    </location>
</feature>
<evidence type="ECO:0000256" key="2">
    <source>
        <dbReference type="SAM" id="MobiDB-lite"/>
    </source>
</evidence>
<evidence type="ECO:0000256" key="1">
    <source>
        <dbReference type="SAM" id="Coils"/>
    </source>
</evidence>
<proteinExistence type="predicted"/>
<keyword evidence="4" id="KW-1185">Reference proteome</keyword>
<feature type="region of interest" description="Disordered" evidence="2">
    <location>
        <begin position="231"/>
        <end position="275"/>
    </location>
</feature>
<feature type="compositionally biased region" description="Basic and acidic residues" evidence="2">
    <location>
        <begin position="231"/>
        <end position="244"/>
    </location>
</feature>
<reference evidence="3" key="2">
    <citation type="submission" date="2022-01" db="EMBL/GenBank/DDBJ databases">
        <authorList>
            <person name="Yamashiro T."/>
            <person name="Shiraishi A."/>
            <person name="Satake H."/>
            <person name="Nakayama K."/>
        </authorList>
    </citation>
    <scope>NUCLEOTIDE SEQUENCE</scope>
</reference>
<gene>
    <name evidence="3" type="ORF">Tco_0821566</name>
</gene>
<dbReference type="Proteomes" id="UP001151760">
    <property type="component" value="Unassembled WGS sequence"/>
</dbReference>
<dbReference type="EMBL" id="BQNB010012192">
    <property type="protein sequence ID" value="GJT00397.1"/>
    <property type="molecule type" value="Genomic_DNA"/>
</dbReference>